<accession>A0A2X2CCS5</accession>
<dbReference type="RefSeq" id="WP_074828713.1">
    <property type="nucleotide sequence ID" value="NZ_DALZQD010000020.1"/>
</dbReference>
<evidence type="ECO:0000256" key="1">
    <source>
        <dbReference type="SAM" id="Phobius"/>
    </source>
</evidence>
<protein>
    <submittedName>
        <fullName evidence="2">Uncharacterized protein</fullName>
    </submittedName>
</protein>
<keyword evidence="1" id="KW-0812">Transmembrane</keyword>
<dbReference type="GeneID" id="300269189"/>
<reference evidence="2 3" key="1">
    <citation type="submission" date="2018-06" db="EMBL/GenBank/DDBJ databases">
        <authorList>
            <consortium name="Pathogen Informatics"/>
            <person name="Doyle S."/>
        </authorList>
    </citation>
    <scope>NUCLEOTIDE SEQUENCE [LARGE SCALE GENOMIC DNA]</scope>
    <source>
        <strain evidence="2 3">NCTC11842</strain>
    </source>
</reference>
<evidence type="ECO:0000313" key="2">
    <source>
        <dbReference type="EMBL" id="SPZ04933.1"/>
    </source>
</evidence>
<organism evidence="2 3">
    <name type="scientific">Pseudomonas luteola</name>
    <dbReference type="NCBI Taxonomy" id="47886"/>
    <lineage>
        <taxon>Bacteria</taxon>
        <taxon>Pseudomonadati</taxon>
        <taxon>Pseudomonadota</taxon>
        <taxon>Gammaproteobacteria</taxon>
        <taxon>Pseudomonadales</taxon>
        <taxon>Pseudomonadaceae</taxon>
        <taxon>Pseudomonas</taxon>
    </lineage>
</organism>
<dbReference type="EMBL" id="UAUF01000010">
    <property type="protein sequence ID" value="SPZ04933.1"/>
    <property type="molecule type" value="Genomic_DNA"/>
</dbReference>
<dbReference type="AlphaFoldDB" id="A0A2X2CCS5"/>
<dbReference type="Proteomes" id="UP000250443">
    <property type="component" value="Unassembled WGS sequence"/>
</dbReference>
<keyword evidence="1" id="KW-0472">Membrane</keyword>
<sequence length="145" mass="15292">MSITKPTPMLMAGQFLSGLLLTLYVGLAFADTDTTLNGGAIGNGSAASSATSALAMATSIGALFETLTVIFGLYYVLKSIFMYSRIVSGKSMGQDNMGGVASHFLAGTLAYYSRAFFIAVHNTVPMIPDFGKLIYDAELMKSLMS</sequence>
<gene>
    <name evidence="2" type="ORF">NCTC11842_01453</name>
</gene>
<keyword evidence="1" id="KW-1133">Transmembrane helix</keyword>
<evidence type="ECO:0000313" key="3">
    <source>
        <dbReference type="Proteomes" id="UP000250443"/>
    </source>
</evidence>
<name>A0A2X2CCS5_PSELU</name>
<proteinExistence type="predicted"/>
<feature type="transmembrane region" description="Helical" evidence="1">
    <location>
        <begin position="54"/>
        <end position="77"/>
    </location>
</feature>